<name>A0AAP8HUR8_ECOLX</name>
<sequence length="91" mass="10510">MNYIDITHNPFTVETTFLINGEVPAEGCKLSSYRESRLQTWIERLFDELSQLFNGDDRFKVSFKGVESDYLDVAEAAQAARNRGMLVELDW</sequence>
<gene>
    <name evidence="1" type="ORF">CWS33_27670</name>
</gene>
<proteinExistence type="predicted"/>
<evidence type="ECO:0000313" key="1">
    <source>
        <dbReference type="EMBL" id="PKD80630.1"/>
    </source>
</evidence>
<organism evidence="1 2">
    <name type="scientific">Escherichia coli</name>
    <dbReference type="NCBI Taxonomy" id="562"/>
    <lineage>
        <taxon>Bacteria</taxon>
        <taxon>Pseudomonadati</taxon>
        <taxon>Pseudomonadota</taxon>
        <taxon>Gammaproteobacteria</taxon>
        <taxon>Enterobacterales</taxon>
        <taxon>Enterobacteriaceae</taxon>
        <taxon>Escherichia</taxon>
    </lineage>
</organism>
<dbReference type="Proteomes" id="UP000233549">
    <property type="component" value="Unassembled WGS sequence"/>
</dbReference>
<evidence type="ECO:0000313" key="2">
    <source>
        <dbReference type="Proteomes" id="UP000233549"/>
    </source>
</evidence>
<dbReference type="AlphaFoldDB" id="A0AAP8HUR8"/>
<dbReference type="EMBL" id="PITP01000141">
    <property type="protein sequence ID" value="PKD80630.1"/>
    <property type="molecule type" value="Genomic_DNA"/>
</dbReference>
<reference evidence="1 2" key="1">
    <citation type="submission" date="2017-12" db="EMBL/GenBank/DDBJ databases">
        <title>Rapid rising of carbapenem-resistant Enterobacteriaceae(CRE) and emergence of colistin resistance genemcr-1 in CRE in the hospital of Henan, China.</title>
        <authorList>
            <person name="Sun Q."/>
            <person name="Zhang R."/>
            <person name="Li Y."/>
            <person name="Shen Y."/>
            <person name="Zhang Y."/>
            <person name="Yang J."/>
            <person name="Shu L."/>
            <person name="Zhou H."/>
            <person name="Wang Y."/>
            <person name="Wang B."/>
            <person name="Shen Z."/>
        </authorList>
    </citation>
    <scope>NUCLEOTIDE SEQUENCE [LARGE SCALE GENOMIC DNA]</scope>
    <source>
        <strain evidence="1 2">3512</strain>
    </source>
</reference>
<feature type="non-terminal residue" evidence="1">
    <location>
        <position position="91"/>
    </location>
</feature>
<accession>A0AAP8HUR8</accession>
<comment type="caution">
    <text evidence="1">The sequence shown here is derived from an EMBL/GenBank/DDBJ whole genome shotgun (WGS) entry which is preliminary data.</text>
</comment>
<protein>
    <submittedName>
        <fullName evidence="1">50S ribosome-binding GTPase</fullName>
    </submittedName>
</protein>